<comment type="subcellular location">
    <subcellularLocation>
        <location evidence="1">Membrane</location>
        <topology evidence="1">Multi-pass membrane protein</topology>
    </subcellularLocation>
</comment>
<accession>A0A0D7AGY1</accession>
<organism evidence="10 11">
    <name type="scientific">Fistulina hepatica ATCC 64428</name>
    <dbReference type="NCBI Taxonomy" id="1128425"/>
    <lineage>
        <taxon>Eukaryota</taxon>
        <taxon>Fungi</taxon>
        <taxon>Dikarya</taxon>
        <taxon>Basidiomycota</taxon>
        <taxon>Agaricomycotina</taxon>
        <taxon>Agaricomycetes</taxon>
        <taxon>Agaricomycetidae</taxon>
        <taxon>Agaricales</taxon>
        <taxon>Fistulinaceae</taxon>
        <taxon>Fistulina</taxon>
    </lineage>
</organism>
<keyword evidence="11" id="KW-1185">Reference proteome</keyword>
<evidence type="ECO:0000256" key="1">
    <source>
        <dbReference type="ARBA" id="ARBA00004141"/>
    </source>
</evidence>
<evidence type="ECO:0000313" key="11">
    <source>
        <dbReference type="Proteomes" id="UP000054144"/>
    </source>
</evidence>
<feature type="transmembrane region" description="Helical" evidence="8">
    <location>
        <begin position="503"/>
        <end position="522"/>
    </location>
</feature>
<keyword evidence="4 8" id="KW-0812">Transmembrane</keyword>
<sequence>MADFSLNFAQWAHAVSWLALTIALLLGLGRTIVFDRTDPIHCNALLQRGTWLDSAFKNWQPDGCMSHKYSVDDASSCLKGQKVVFVGDSVTRTLFYQFANLLDPKLPTGPPDDNGKHADYTILTSSGIQISFYWDPYLNGTHLRSIISDKPQVDASRPGLLVVGGGLWYLRYPESGGLSAWEGNIQHLVTSLAGSSLSSSARDIVVLPVEDVVPSKLSSERANVMRLSDIDAMNADLAHRIFPVAEDSVFSLSLPAAAVPIALPSVFNAMLDPSQTQDGLHFSDVIVRAQANLLLNYRCNEVLPKKFPLDKTCCRRYPSPSFLHSLILLVLVMWGPYLVLVAHKAGGHGRITIRSEELPAVIFSAATALVYIADRTGFWLKEQKQFNSWTFTAGMLAIVASGFAKVKVADGDLGYLNRDQTDEWKGWMQLVILVYHYLGASKVSGIYNLVRVIVAAYLFMTGYGHTTFYIRKADFGFLRIAQVLVRLNLFTILLAYVMNTDYISYYFSPLVSLWFVVIYATMALGATFNESTPFLVMKFIISAGVMTWLMTEEWPMNMLFEILQHFCGIRWSAREWRFRVTLDLWIVYVGMFTALAVIKIQKHRLTDHPKWPLVVKSSIVASALTMVWYFAFELWQEDKFVYNKWHPYISFLPVLAFTILRNATPLLRSVSFTAFAWVGKCSLETFIIQFHFWLAADTKGILLVLPGTWWRPLNFLLTSIVFLYLSHQVSEATGQITKWICGSTKKPASLPTAAPEPRREVLFDSRGEQSVPLMERNGDASKDQNAPSLVAPAAQPGRWLNRLANSPPTPHLPSLNSWKGPLGVKGKLAIGVVAMWICNLLWSYDY</sequence>
<dbReference type="GO" id="GO:0016740">
    <property type="term" value="F:transferase activity"/>
    <property type="evidence" value="ECO:0007669"/>
    <property type="project" value="UniProtKB-KW"/>
</dbReference>
<evidence type="ECO:0000256" key="8">
    <source>
        <dbReference type="SAM" id="Phobius"/>
    </source>
</evidence>
<keyword evidence="6 8" id="KW-0472">Membrane</keyword>
<keyword evidence="7" id="KW-0325">Glycoprotein</keyword>
<evidence type="ECO:0000256" key="3">
    <source>
        <dbReference type="ARBA" id="ARBA00022679"/>
    </source>
</evidence>
<feature type="transmembrane region" description="Helical" evidence="8">
    <location>
        <begin position="386"/>
        <end position="404"/>
    </location>
</feature>
<dbReference type="EMBL" id="KN881675">
    <property type="protein sequence ID" value="KIY50551.1"/>
    <property type="molecule type" value="Genomic_DNA"/>
</dbReference>
<dbReference type="OrthoDB" id="1932925at2759"/>
<dbReference type="PANTHER" id="PTHR13533:SF1">
    <property type="entry name" value="N-ACETYLNEURAMINATE 9-O-ACETYLTRANSFERASE"/>
    <property type="match status" value="1"/>
</dbReference>
<evidence type="ECO:0000256" key="6">
    <source>
        <dbReference type="ARBA" id="ARBA00023136"/>
    </source>
</evidence>
<evidence type="ECO:0000256" key="2">
    <source>
        <dbReference type="ARBA" id="ARBA00010666"/>
    </source>
</evidence>
<feature type="transmembrane region" description="Helical" evidence="8">
    <location>
        <begin position="644"/>
        <end position="660"/>
    </location>
</feature>
<feature type="transmembrane region" description="Helical" evidence="8">
    <location>
        <begin position="584"/>
        <end position="601"/>
    </location>
</feature>
<comment type="similarity">
    <text evidence="2">Belongs to the PC-esterase family. CASD1 subfamily.</text>
</comment>
<feature type="transmembrane region" description="Helical" evidence="8">
    <location>
        <begin position="360"/>
        <end position="380"/>
    </location>
</feature>
<dbReference type="GO" id="GO:0005794">
    <property type="term" value="C:Golgi apparatus"/>
    <property type="evidence" value="ECO:0007669"/>
    <property type="project" value="UniProtKB-ARBA"/>
</dbReference>
<feature type="transmembrane region" description="Helical" evidence="8">
    <location>
        <begin position="476"/>
        <end position="497"/>
    </location>
</feature>
<dbReference type="GO" id="GO:0005975">
    <property type="term" value="P:carbohydrate metabolic process"/>
    <property type="evidence" value="ECO:0007669"/>
    <property type="project" value="UniProtKB-ARBA"/>
</dbReference>
<dbReference type="InterPro" id="IPR012419">
    <property type="entry name" value="Cas1_AcylTrans_dom"/>
</dbReference>
<dbReference type="AlphaFoldDB" id="A0A0D7AGY1"/>
<dbReference type="Pfam" id="PF07779">
    <property type="entry name" value="Cas1_AcylT"/>
    <property type="match status" value="1"/>
</dbReference>
<protein>
    <submittedName>
        <fullName evidence="10">Cas1p-domain-containing protein</fullName>
    </submittedName>
</protein>
<name>A0A0D7AGY1_9AGAR</name>
<keyword evidence="3" id="KW-0808">Transferase</keyword>
<feature type="transmembrane region" description="Helical" evidence="8">
    <location>
        <begin position="613"/>
        <end position="632"/>
    </location>
</feature>
<evidence type="ECO:0000256" key="7">
    <source>
        <dbReference type="ARBA" id="ARBA00023180"/>
    </source>
</evidence>
<reference evidence="10 11" key="1">
    <citation type="journal article" date="2015" name="Fungal Genet. Biol.">
        <title>Evolution of novel wood decay mechanisms in Agaricales revealed by the genome sequences of Fistulina hepatica and Cylindrobasidium torrendii.</title>
        <authorList>
            <person name="Floudas D."/>
            <person name="Held B.W."/>
            <person name="Riley R."/>
            <person name="Nagy L.G."/>
            <person name="Koehler G."/>
            <person name="Ransdell A.S."/>
            <person name="Younus H."/>
            <person name="Chow J."/>
            <person name="Chiniquy J."/>
            <person name="Lipzen A."/>
            <person name="Tritt A."/>
            <person name="Sun H."/>
            <person name="Haridas S."/>
            <person name="LaButti K."/>
            <person name="Ohm R.A."/>
            <person name="Kues U."/>
            <person name="Blanchette R.A."/>
            <person name="Grigoriev I.V."/>
            <person name="Minto R.E."/>
            <person name="Hibbett D.S."/>
        </authorList>
    </citation>
    <scope>NUCLEOTIDE SEQUENCE [LARGE SCALE GENOMIC DNA]</scope>
    <source>
        <strain evidence="10 11">ATCC 64428</strain>
    </source>
</reference>
<keyword evidence="5 8" id="KW-1133">Transmembrane helix</keyword>
<evidence type="ECO:0000256" key="5">
    <source>
        <dbReference type="ARBA" id="ARBA00022989"/>
    </source>
</evidence>
<feature type="domain" description="Cas1p 10 TM acyl transferase" evidence="9">
    <location>
        <begin position="308"/>
        <end position="746"/>
    </location>
</feature>
<gene>
    <name evidence="10" type="ORF">FISHEDRAFT_71593</name>
</gene>
<dbReference type="GO" id="GO:0016020">
    <property type="term" value="C:membrane"/>
    <property type="evidence" value="ECO:0007669"/>
    <property type="project" value="UniProtKB-SubCell"/>
</dbReference>
<feature type="transmembrane region" description="Helical" evidence="8">
    <location>
        <begin position="322"/>
        <end position="340"/>
    </location>
</feature>
<evidence type="ECO:0000259" key="9">
    <source>
        <dbReference type="Pfam" id="PF07779"/>
    </source>
</evidence>
<dbReference type="Proteomes" id="UP000054144">
    <property type="component" value="Unassembled WGS sequence"/>
</dbReference>
<feature type="transmembrane region" description="Helical" evidence="8">
    <location>
        <begin position="534"/>
        <end position="551"/>
    </location>
</feature>
<evidence type="ECO:0000313" key="10">
    <source>
        <dbReference type="EMBL" id="KIY50551.1"/>
    </source>
</evidence>
<dbReference type="PANTHER" id="PTHR13533">
    <property type="entry name" value="N-ACETYLNEURAMINATE 9-O-ACETYLTRANSFERASE"/>
    <property type="match status" value="1"/>
</dbReference>
<proteinExistence type="inferred from homology"/>
<feature type="transmembrane region" description="Helical" evidence="8">
    <location>
        <begin position="672"/>
        <end position="696"/>
    </location>
</feature>
<evidence type="ECO:0000256" key="4">
    <source>
        <dbReference type="ARBA" id="ARBA00022692"/>
    </source>
</evidence>
<feature type="transmembrane region" description="Helical" evidence="8">
    <location>
        <begin position="708"/>
        <end position="725"/>
    </location>
</feature>